<dbReference type="HOGENOM" id="CLU_1727088_0_0_1"/>
<reference evidence="3" key="2">
    <citation type="submission" date="2012-11" db="EMBL/GenBank/DDBJ databases">
        <authorList>
            <person name="Kuo A."/>
            <person name="Curtis B.A."/>
            <person name="Tanifuji G."/>
            <person name="Burki F."/>
            <person name="Gruber A."/>
            <person name="Irimia M."/>
            <person name="Maruyama S."/>
            <person name="Arias M.C."/>
            <person name="Ball S.G."/>
            <person name="Gile G.H."/>
            <person name="Hirakawa Y."/>
            <person name="Hopkins J.F."/>
            <person name="Rensing S.A."/>
            <person name="Schmutz J."/>
            <person name="Symeonidi A."/>
            <person name="Elias M."/>
            <person name="Eveleigh R.J."/>
            <person name="Herman E.K."/>
            <person name="Klute M.J."/>
            <person name="Nakayama T."/>
            <person name="Obornik M."/>
            <person name="Reyes-Prieto A."/>
            <person name="Armbrust E.V."/>
            <person name="Aves S.J."/>
            <person name="Beiko R.G."/>
            <person name="Coutinho P."/>
            <person name="Dacks J.B."/>
            <person name="Durnford D.G."/>
            <person name="Fast N.M."/>
            <person name="Green B.R."/>
            <person name="Grisdale C."/>
            <person name="Hempe F."/>
            <person name="Henrissat B."/>
            <person name="Hoppner M.P."/>
            <person name="Ishida K.-I."/>
            <person name="Kim E."/>
            <person name="Koreny L."/>
            <person name="Kroth P.G."/>
            <person name="Liu Y."/>
            <person name="Malik S.-B."/>
            <person name="Maier U.G."/>
            <person name="McRose D."/>
            <person name="Mock T."/>
            <person name="Neilson J.A."/>
            <person name="Onodera N.T."/>
            <person name="Poole A.M."/>
            <person name="Pritham E.J."/>
            <person name="Richards T.A."/>
            <person name="Rocap G."/>
            <person name="Roy S.W."/>
            <person name="Sarai C."/>
            <person name="Schaack S."/>
            <person name="Shirato S."/>
            <person name="Slamovits C.H."/>
            <person name="Spencer D.F."/>
            <person name="Suzuki S."/>
            <person name="Worden A.Z."/>
            <person name="Zauner S."/>
            <person name="Barry K."/>
            <person name="Bell C."/>
            <person name="Bharti A.K."/>
            <person name="Crow J.A."/>
            <person name="Grimwood J."/>
            <person name="Kramer R."/>
            <person name="Lindquist E."/>
            <person name="Lucas S."/>
            <person name="Salamov A."/>
            <person name="McFadden G.I."/>
            <person name="Lane C.E."/>
            <person name="Keeling P.J."/>
            <person name="Gray M.W."/>
            <person name="Grigoriev I.V."/>
            <person name="Archibald J.M."/>
        </authorList>
    </citation>
    <scope>NUCLEOTIDE SEQUENCE</scope>
    <source>
        <strain evidence="3">CCMP2712</strain>
    </source>
</reference>
<dbReference type="EMBL" id="JH993041">
    <property type="protein sequence ID" value="EKX39253.1"/>
    <property type="molecule type" value="Genomic_DNA"/>
</dbReference>
<dbReference type="KEGG" id="gtt:GUITHDRAFT_154496"/>
<dbReference type="EnsemblProtists" id="EKX39253">
    <property type="protein sequence ID" value="EKX39253"/>
    <property type="gene ID" value="GUITHDRAFT_154496"/>
</dbReference>
<dbReference type="PaxDb" id="55529-EKX39253"/>
<dbReference type="RefSeq" id="XP_005826233.1">
    <property type="nucleotide sequence ID" value="XM_005826176.1"/>
</dbReference>
<evidence type="ECO:0008006" key="4">
    <source>
        <dbReference type="Google" id="ProtNLM"/>
    </source>
</evidence>
<evidence type="ECO:0000313" key="1">
    <source>
        <dbReference type="EMBL" id="EKX39253.1"/>
    </source>
</evidence>
<reference evidence="1 3" key="1">
    <citation type="journal article" date="2012" name="Nature">
        <title>Algal genomes reveal evolutionary mosaicism and the fate of nucleomorphs.</title>
        <authorList>
            <consortium name="DOE Joint Genome Institute"/>
            <person name="Curtis B.A."/>
            <person name="Tanifuji G."/>
            <person name="Burki F."/>
            <person name="Gruber A."/>
            <person name="Irimia M."/>
            <person name="Maruyama S."/>
            <person name="Arias M.C."/>
            <person name="Ball S.G."/>
            <person name="Gile G.H."/>
            <person name="Hirakawa Y."/>
            <person name="Hopkins J.F."/>
            <person name="Kuo A."/>
            <person name="Rensing S.A."/>
            <person name="Schmutz J."/>
            <person name="Symeonidi A."/>
            <person name="Elias M."/>
            <person name="Eveleigh R.J."/>
            <person name="Herman E.K."/>
            <person name="Klute M.J."/>
            <person name="Nakayama T."/>
            <person name="Obornik M."/>
            <person name="Reyes-Prieto A."/>
            <person name="Armbrust E.V."/>
            <person name="Aves S.J."/>
            <person name="Beiko R.G."/>
            <person name="Coutinho P."/>
            <person name="Dacks J.B."/>
            <person name="Durnford D.G."/>
            <person name="Fast N.M."/>
            <person name="Green B.R."/>
            <person name="Grisdale C.J."/>
            <person name="Hempel F."/>
            <person name="Henrissat B."/>
            <person name="Hoppner M.P."/>
            <person name="Ishida K."/>
            <person name="Kim E."/>
            <person name="Koreny L."/>
            <person name="Kroth P.G."/>
            <person name="Liu Y."/>
            <person name="Malik S.B."/>
            <person name="Maier U.G."/>
            <person name="McRose D."/>
            <person name="Mock T."/>
            <person name="Neilson J.A."/>
            <person name="Onodera N.T."/>
            <person name="Poole A.M."/>
            <person name="Pritham E.J."/>
            <person name="Richards T.A."/>
            <person name="Rocap G."/>
            <person name="Roy S.W."/>
            <person name="Sarai C."/>
            <person name="Schaack S."/>
            <person name="Shirato S."/>
            <person name="Slamovits C.H."/>
            <person name="Spencer D.F."/>
            <person name="Suzuki S."/>
            <person name="Worden A.Z."/>
            <person name="Zauner S."/>
            <person name="Barry K."/>
            <person name="Bell C."/>
            <person name="Bharti A.K."/>
            <person name="Crow J.A."/>
            <person name="Grimwood J."/>
            <person name="Kramer R."/>
            <person name="Lindquist E."/>
            <person name="Lucas S."/>
            <person name="Salamov A."/>
            <person name="McFadden G.I."/>
            <person name="Lane C.E."/>
            <person name="Keeling P.J."/>
            <person name="Gray M.W."/>
            <person name="Grigoriev I.V."/>
            <person name="Archibald J.M."/>
        </authorList>
    </citation>
    <scope>NUCLEOTIDE SEQUENCE</scope>
    <source>
        <strain evidence="1 3">CCMP2712</strain>
    </source>
</reference>
<protein>
    <recommendedName>
        <fullName evidence="4">SH3 domain-containing protein</fullName>
    </recommendedName>
</protein>
<accession>L1ISP0</accession>
<proteinExistence type="predicted"/>
<dbReference type="Proteomes" id="UP000011087">
    <property type="component" value="Unassembled WGS sequence"/>
</dbReference>
<dbReference type="SUPFAM" id="SSF50044">
    <property type="entry name" value="SH3-domain"/>
    <property type="match status" value="1"/>
</dbReference>
<dbReference type="Gene3D" id="2.30.30.40">
    <property type="entry name" value="SH3 Domains"/>
    <property type="match status" value="1"/>
</dbReference>
<reference evidence="2" key="3">
    <citation type="submission" date="2016-03" db="UniProtKB">
        <authorList>
            <consortium name="EnsemblProtists"/>
        </authorList>
    </citation>
    <scope>IDENTIFICATION</scope>
</reference>
<evidence type="ECO:0000313" key="2">
    <source>
        <dbReference type="EnsemblProtists" id="EKX39253"/>
    </source>
</evidence>
<dbReference type="InterPro" id="IPR036028">
    <property type="entry name" value="SH3-like_dom_sf"/>
</dbReference>
<keyword evidence="3" id="KW-1185">Reference proteome</keyword>
<evidence type="ECO:0000313" key="3">
    <source>
        <dbReference type="Proteomes" id="UP000011087"/>
    </source>
</evidence>
<gene>
    <name evidence="1" type="ORF">GUITHDRAFT_154496</name>
</gene>
<dbReference type="AlphaFoldDB" id="L1ISP0"/>
<organism evidence="1">
    <name type="scientific">Guillardia theta (strain CCMP2712)</name>
    <name type="common">Cryptophyte</name>
    <dbReference type="NCBI Taxonomy" id="905079"/>
    <lineage>
        <taxon>Eukaryota</taxon>
        <taxon>Cryptophyceae</taxon>
        <taxon>Pyrenomonadales</taxon>
        <taxon>Geminigeraceae</taxon>
        <taxon>Guillardia</taxon>
    </lineage>
</organism>
<name>L1ISP0_GUITC</name>
<dbReference type="GeneID" id="17296015"/>
<sequence length="158" mass="17760">MIMQSVSKEMVPLVQKLGLQAHMRKDIILVQVVRDFSEDLVSNGEEGKSSQLRASSGDILVVLRLGHQGWNFGKVVMDRSGTRYFQKDLNTGWGAEGWFPSSYAASVHEIHHWRSKNVRVQQDVHGEKTTVTELPSGDVLYRGPKEPCVVHWFAPTSS</sequence>